<keyword evidence="6" id="KW-0297">G-protein coupled receptor</keyword>
<dbReference type="InterPro" id="IPR050516">
    <property type="entry name" value="Olfactory_GPCR"/>
</dbReference>
<protein>
    <submittedName>
        <fullName evidence="11">O14I1 protein</fullName>
    </submittedName>
</protein>
<evidence type="ECO:0000256" key="4">
    <source>
        <dbReference type="ARBA" id="ARBA00022725"/>
    </source>
</evidence>
<reference evidence="11 12" key="1">
    <citation type="submission" date="2019-09" db="EMBL/GenBank/DDBJ databases">
        <title>Bird 10,000 Genomes (B10K) Project - Family phase.</title>
        <authorList>
            <person name="Zhang G."/>
        </authorList>
    </citation>
    <scope>NUCLEOTIDE SEQUENCE [LARGE SCALE GENOMIC DNA]</scope>
    <source>
        <strain evidence="11">B10K-LSUMZ-16893</strain>
    </source>
</reference>
<keyword evidence="12" id="KW-1185">Reference proteome</keyword>
<dbReference type="Pfam" id="PF13853">
    <property type="entry name" value="7tm_4"/>
    <property type="match status" value="1"/>
</dbReference>
<keyword evidence="4" id="KW-0716">Sensory transduction</keyword>
<evidence type="ECO:0000256" key="3">
    <source>
        <dbReference type="ARBA" id="ARBA00022692"/>
    </source>
</evidence>
<keyword evidence="8" id="KW-0675">Receptor</keyword>
<dbReference type="GO" id="GO:0004930">
    <property type="term" value="F:G protein-coupled receptor activity"/>
    <property type="evidence" value="ECO:0007669"/>
    <property type="project" value="UniProtKB-KW"/>
</dbReference>
<dbReference type="AlphaFoldDB" id="A0A7K7VQE3"/>
<dbReference type="Gene3D" id="1.20.1070.10">
    <property type="entry name" value="Rhodopsin 7-helix transmembrane proteins"/>
    <property type="match status" value="1"/>
</dbReference>
<dbReference type="SUPFAM" id="SSF81321">
    <property type="entry name" value="Family A G protein-coupled receptor-like"/>
    <property type="match status" value="1"/>
</dbReference>
<evidence type="ECO:0000256" key="2">
    <source>
        <dbReference type="ARBA" id="ARBA00022475"/>
    </source>
</evidence>
<keyword evidence="3 10" id="KW-0812">Transmembrane</keyword>
<dbReference type="EMBL" id="VZSX01000260">
    <property type="protein sequence ID" value="NXA43158.1"/>
    <property type="molecule type" value="Genomic_DNA"/>
</dbReference>
<keyword evidence="5 10" id="KW-1133">Transmembrane helix</keyword>
<sequence length="84" mass="9420">ELQLLPFSLFLGIYLAALMGNGLITTSVDCNHHLHTPMYFFLLSLSLLDIGSIFTPIPKSMTNSLWDTRAIPYSEYAAEVFPCH</sequence>
<keyword evidence="4" id="KW-0552">Olfaction</keyword>
<keyword evidence="9" id="KW-0807">Transducer</keyword>
<feature type="transmembrane region" description="Helical" evidence="10">
    <location>
        <begin position="38"/>
        <end position="57"/>
    </location>
</feature>
<feature type="non-terminal residue" evidence="11">
    <location>
        <position position="1"/>
    </location>
</feature>
<proteinExistence type="predicted"/>
<keyword evidence="2" id="KW-1003">Cell membrane</keyword>
<feature type="transmembrane region" description="Helical" evidence="10">
    <location>
        <begin position="6"/>
        <end position="26"/>
    </location>
</feature>
<keyword evidence="7 10" id="KW-0472">Membrane</keyword>
<dbReference type="GO" id="GO:0005886">
    <property type="term" value="C:plasma membrane"/>
    <property type="evidence" value="ECO:0007669"/>
    <property type="project" value="UniProtKB-SubCell"/>
</dbReference>
<gene>
    <name evidence="11" type="primary">Or14i1_0</name>
    <name evidence="11" type="ORF">EUDELE_R12446</name>
</gene>
<evidence type="ECO:0000256" key="7">
    <source>
        <dbReference type="ARBA" id="ARBA00023136"/>
    </source>
</evidence>
<evidence type="ECO:0000313" key="12">
    <source>
        <dbReference type="Proteomes" id="UP000533954"/>
    </source>
</evidence>
<dbReference type="OrthoDB" id="9390824at2759"/>
<evidence type="ECO:0000313" key="11">
    <source>
        <dbReference type="EMBL" id="NXA43158.1"/>
    </source>
</evidence>
<dbReference type="GO" id="GO:0004984">
    <property type="term" value="F:olfactory receptor activity"/>
    <property type="evidence" value="ECO:0007669"/>
    <property type="project" value="InterPro"/>
</dbReference>
<accession>A0A7K7VQE3</accession>
<evidence type="ECO:0000256" key="6">
    <source>
        <dbReference type="ARBA" id="ARBA00023040"/>
    </source>
</evidence>
<name>A0A7K7VQE3_EUDEL</name>
<feature type="non-terminal residue" evidence="11">
    <location>
        <position position="84"/>
    </location>
</feature>
<organism evidence="11 12">
    <name type="scientific">Eudromia elegans</name>
    <name type="common">Elegant crested-tinamou</name>
    <dbReference type="NCBI Taxonomy" id="8805"/>
    <lineage>
        <taxon>Eukaryota</taxon>
        <taxon>Metazoa</taxon>
        <taxon>Chordata</taxon>
        <taxon>Craniata</taxon>
        <taxon>Vertebrata</taxon>
        <taxon>Euteleostomi</taxon>
        <taxon>Archelosauria</taxon>
        <taxon>Archosauria</taxon>
        <taxon>Dinosauria</taxon>
        <taxon>Saurischia</taxon>
        <taxon>Theropoda</taxon>
        <taxon>Coelurosauria</taxon>
        <taxon>Aves</taxon>
        <taxon>Palaeognathae</taxon>
        <taxon>Tinamiformes</taxon>
        <taxon>Tinamidae</taxon>
        <taxon>Eudromia</taxon>
    </lineage>
</organism>
<comment type="caution">
    <text evidence="11">The sequence shown here is derived from an EMBL/GenBank/DDBJ whole genome shotgun (WGS) entry which is preliminary data.</text>
</comment>
<dbReference type="PANTHER" id="PTHR26452">
    <property type="entry name" value="OLFACTORY RECEPTOR"/>
    <property type="match status" value="1"/>
</dbReference>
<evidence type="ECO:0000256" key="1">
    <source>
        <dbReference type="ARBA" id="ARBA00004651"/>
    </source>
</evidence>
<dbReference type="InterPro" id="IPR000725">
    <property type="entry name" value="Olfact_rcpt"/>
</dbReference>
<evidence type="ECO:0000256" key="10">
    <source>
        <dbReference type="SAM" id="Phobius"/>
    </source>
</evidence>
<evidence type="ECO:0000256" key="5">
    <source>
        <dbReference type="ARBA" id="ARBA00022989"/>
    </source>
</evidence>
<dbReference type="Proteomes" id="UP000533954">
    <property type="component" value="Unassembled WGS sequence"/>
</dbReference>
<comment type="subcellular location">
    <subcellularLocation>
        <location evidence="1">Cell membrane</location>
        <topology evidence="1">Multi-pass membrane protein</topology>
    </subcellularLocation>
</comment>
<evidence type="ECO:0000256" key="8">
    <source>
        <dbReference type="ARBA" id="ARBA00023170"/>
    </source>
</evidence>
<evidence type="ECO:0000256" key="9">
    <source>
        <dbReference type="ARBA" id="ARBA00023224"/>
    </source>
</evidence>